<comment type="caution">
    <text evidence="2">The sequence shown here is derived from an EMBL/GenBank/DDBJ whole genome shotgun (WGS) entry which is preliminary data.</text>
</comment>
<organism evidence="2 3">
    <name type="scientific">Pseudooceanicola albus</name>
    <dbReference type="NCBI Taxonomy" id="2692189"/>
    <lineage>
        <taxon>Bacteria</taxon>
        <taxon>Pseudomonadati</taxon>
        <taxon>Pseudomonadota</taxon>
        <taxon>Alphaproteobacteria</taxon>
        <taxon>Rhodobacterales</taxon>
        <taxon>Paracoccaceae</taxon>
        <taxon>Pseudooceanicola</taxon>
    </lineage>
</organism>
<evidence type="ECO:0000313" key="3">
    <source>
        <dbReference type="Proteomes" id="UP000477911"/>
    </source>
</evidence>
<name>A0A6L7GCV2_9RHOB</name>
<proteinExistence type="predicted"/>
<evidence type="ECO:0000259" key="1">
    <source>
        <dbReference type="Pfam" id="PF13391"/>
    </source>
</evidence>
<feature type="domain" description="HNH nuclease" evidence="1">
    <location>
        <begin position="158"/>
        <end position="204"/>
    </location>
</feature>
<gene>
    <name evidence="2" type="ORF">GR170_24855</name>
</gene>
<dbReference type="Proteomes" id="UP000477911">
    <property type="component" value="Unassembled WGS sequence"/>
</dbReference>
<dbReference type="Pfam" id="PF13391">
    <property type="entry name" value="HNH_2"/>
    <property type="match status" value="1"/>
</dbReference>
<dbReference type="RefSeq" id="WP_160897176.1">
    <property type="nucleotide sequence ID" value="NZ_WUMU01000044.1"/>
</dbReference>
<keyword evidence="3" id="KW-1185">Reference proteome</keyword>
<reference evidence="2 3" key="1">
    <citation type="submission" date="2019-12" db="EMBL/GenBank/DDBJ databases">
        <authorList>
            <person name="Li M."/>
        </authorList>
    </citation>
    <scope>NUCLEOTIDE SEQUENCE [LARGE SCALE GENOMIC DNA]</scope>
    <source>
        <strain evidence="2 3">GBMRC 2024</strain>
    </source>
</reference>
<accession>A0A6L7GCV2</accession>
<protein>
    <recommendedName>
        <fullName evidence="1">HNH nuclease domain-containing protein</fullName>
    </recommendedName>
</protein>
<sequence>MTEFRSAPLTKSALNPKVLRITVTPFIDELPLDVRGGSTKDDLAPAALTLRWRHHEVQADLPTYADSQRPRGFIRHRGLFTKTLFEDAGAEVDDVVIFERLGSHEFRLHVEKPDGKRISGAVPSATEEERKRKWVQREARPDQRKFRKGIADRDGLKCAISGCDIPEVLDAAHLHGHADSGSSDPSNGIILRKDLHALFDGGLLRLGLDGKVTIAPSVSDPDYTRYEGTILSTAADLRNLLKRAAA</sequence>
<evidence type="ECO:0000313" key="2">
    <source>
        <dbReference type="EMBL" id="MXN21060.1"/>
    </source>
</evidence>
<dbReference type="AlphaFoldDB" id="A0A6L7GCV2"/>
<dbReference type="InterPro" id="IPR003615">
    <property type="entry name" value="HNH_nuc"/>
</dbReference>
<dbReference type="EMBL" id="WUMU01000044">
    <property type="protein sequence ID" value="MXN21060.1"/>
    <property type="molecule type" value="Genomic_DNA"/>
</dbReference>